<keyword evidence="2" id="KW-1185">Reference proteome</keyword>
<organism evidence="1 2">
    <name type="scientific">Streptomyces turgidiscabies (strain Car8)</name>
    <dbReference type="NCBI Taxonomy" id="698760"/>
    <lineage>
        <taxon>Bacteria</taxon>
        <taxon>Bacillati</taxon>
        <taxon>Actinomycetota</taxon>
        <taxon>Actinomycetes</taxon>
        <taxon>Kitasatosporales</taxon>
        <taxon>Streptomycetaceae</taxon>
        <taxon>Streptomyces</taxon>
    </lineage>
</organism>
<dbReference type="PATRIC" id="fig|698760.3.peg.2641"/>
<evidence type="ECO:0000313" key="2">
    <source>
        <dbReference type="Proteomes" id="UP000010931"/>
    </source>
</evidence>
<dbReference type="AlphaFoldDB" id="L7FBN0"/>
<name>L7FBN0_STRT8</name>
<dbReference type="EMBL" id="AEJB01000207">
    <property type="protein sequence ID" value="ELP68652.1"/>
    <property type="molecule type" value="Genomic_DNA"/>
</dbReference>
<gene>
    <name evidence="1" type="ORF">STRTUCAR8_03907</name>
</gene>
<dbReference type="Proteomes" id="UP000010931">
    <property type="component" value="Unassembled WGS sequence"/>
</dbReference>
<proteinExistence type="predicted"/>
<comment type="caution">
    <text evidence="1">The sequence shown here is derived from an EMBL/GenBank/DDBJ whole genome shotgun (WGS) entry which is preliminary data.</text>
</comment>
<protein>
    <submittedName>
        <fullName evidence="1">Uncharacterized protein</fullName>
    </submittedName>
</protein>
<sequence length="49" mass="5613">MLGHGRPTSGQQRTLKSSHLPLPQCKVSALRRICARQLSFIRHRWNGCE</sequence>
<reference evidence="1 2" key="1">
    <citation type="journal article" date="2011" name="Plasmid">
        <title>Streptomyces turgidiscabies Car8 contains a modular pathogenicity island that shares virulence genes with other actinobacterial plant pathogens.</title>
        <authorList>
            <person name="Huguet-Tapia J.C."/>
            <person name="Badger J.H."/>
            <person name="Loria R."/>
            <person name="Pettis G.S."/>
        </authorList>
    </citation>
    <scope>NUCLEOTIDE SEQUENCE [LARGE SCALE GENOMIC DNA]</scope>
    <source>
        <strain evidence="1 2">Car8</strain>
    </source>
</reference>
<accession>L7FBN0</accession>
<evidence type="ECO:0000313" key="1">
    <source>
        <dbReference type="EMBL" id="ELP68652.1"/>
    </source>
</evidence>